<feature type="domain" description="PAC" evidence="8">
    <location>
        <begin position="256"/>
        <end position="308"/>
    </location>
</feature>
<dbReference type="SUPFAM" id="SSF47384">
    <property type="entry name" value="Homodimeric domain of signal transducing histidine kinase"/>
    <property type="match status" value="1"/>
</dbReference>
<dbReference type="SMART" id="SM00387">
    <property type="entry name" value="HATPase_c"/>
    <property type="match status" value="1"/>
</dbReference>
<dbReference type="PROSITE" id="PS50112">
    <property type="entry name" value="PAS"/>
    <property type="match status" value="1"/>
</dbReference>
<dbReference type="SMART" id="SM00388">
    <property type="entry name" value="HisKA"/>
    <property type="match status" value="1"/>
</dbReference>
<dbReference type="InterPro" id="IPR036890">
    <property type="entry name" value="HATPase_C_sf"/>
</dbReference>
<evidence type="ECO:0000313" key="10">
    <source>
        <dbReference type="Proteomes" id="UP000239936"/>
    </source>
</evidence>
<dbReference type="NCBIfam" id="TIGR00229">
    <property type="entry name" value="sensory_box"/>
    <property type="match status" value="2"/>
</dbReference>
<dbReference type="Gene3D" id="3.30.565.10">
    <property type="entry name" value="Histidine kinase-like ATPase, C-terminal domain"/>
    <property type="match status" value="1"/>
</dbReference>
<feature type="domain" description="PAC" evidence="8">
    <location>
        <begin position="376"/>
        <end position="430"/>
    </location>
</feature>
<dbReference type="Gene3D" id="3.30.450.20">
    <property type="entry name" value="PAS domain"/>
    <property type="match status" value="2"/>
</dbReference>
<dbReference type="Proteomes" id="UP000239936">
    <property type="component" value="Unassembled WGS sequence"/>
</dbReference>
<dbReference type="SUPFAM" id="SSF55785">
    <property type="entry name" value="PYP-like sensor domain (PAS domain)"/>
    <property type="match status" value="2"/>
</dbReference>
<name>A0A2S7XNA5_9GAMM</name>
<dbReference type="Pfam" id="PF02518">
    <property type="entry name" value="HATPase_c"/>
    <property type="match status" value="1"/>
</dbReference>
<evidence type="ECO:0000256" key="4">
    <source>
        <dbReference type="PROSITE-ProRule" id="PRU00169"/>
    </source>
</evidence>
<dbReference type="Pfam" id="PF00512">
    <property type="entry name" value="HisKA"/>
    <property type="match status" value="1"/>
</dbReference>
<dbReference type="CDD" id="cd00082">
    <property type="entry name" value="HisKA"/>
    <property type="match status" value="1"/>
</dbReference>
<comment type="catalytic activity">
    <reaction evidence="1">
        <text>ATP + protein L-histidine = ADP + protein N-phospho-L-histidine.</text>
        <dbReference type="EC" id="2.7.13.3"/>
    </reaction>
</comment>
<gene>
    <name evidence="9" type="ORF">CXB77_13130</name>
</gene>
<evidence type="ECO:0000259" key="7">
    <source>
        <dbReference type="PROSITE" id="PS50112"/>
    </source>
</evidence>
<keyword evidence="3 4" id="KW-0597">Phosphoprotein</keyword>
<dbReference type="InterPro" id="IPR003661">
    <property type="entry name" value="HisK_dim/P_dom"/>
</dbReference>
<dbReference type="InterPro" id="IPR000014">
    <property type="entry name" value="PAS"/>
</dbReference>
<dbReference type="EC" id="2.7.13.3" evidence="2"/>
<dbReference type="InterPro" id="IPR000700">
    <property type="entry name" value="PAS-assoc_C"/>
</dbReference>
<dbReference type="Gene3D" id="3.40.50.2300">
    <property type="match status" value="1"/>
</dbReference>
<dbReference type="SMART" id="SM00448">
    <property type="entry name" value="REC"/>
    <property type="match status" value="1"/>
</dbReference>
<protein>
    <recommendedName>
        <fullName evidence="2">histidine kinase</fullName>
        <ecNumber evidence="2">2.7.13.3</ecNumber>
    </recommendedName>
</protein>
<dbReference type="Pfam" id="PF13426">
    <property type="entry name" value="PAS_9"/>
    <property type="match status" value="2"/>
</dbReference>
<evidence type="ECO:0000256" key="2">
    <source>
        <dbReference type="ARBA" id="ARBA00012438"/>
    </source>
</evidence>
<feature type="modified residue" description="4-aspartylphosphate" evidence="4">
    <location>
        <position position="57"/>
    </location>
</feature>
<keyword evidence="9" id="KW-0418">Kinase</keyword>
<dbReference type="CDD" id="cd00130">
    <property type="entry name" value="PAS"/>
    <property type="match status" value="2"/>
</dbReference>
<sequence length="650" mass="73182">MSTLSGKSILIVDDHIENLNLLSSVLKAHYRIRVATNGRDAFGLALATPSPDLILLDIMMPDLDGYAVCARLKANPQTKEIPVIFMTARTQTEDEARGFAVGAIDYLTKPVHPQLLLARVRAQLGLSELLRKARQQCQATGEQVLQITRERDEHLAYSEHLTREIFRRESAEAALRESQARFDRLTDRLKDQVIFFSHSLQGELLYCSAGVQLLGIKLSPEQAIGQNWVSIVNWTPESLQRSEYDRQLIAGEKQVIDFEISFRHSDGTLRYFMVHEYLIHDYARNIDLIEGILVDITAQKAQEAQLRTLVQAVEQAQASIVISDAEGIVLYVNPYFSEITGYTKEEVIGNNPRVLKSGQHDATFYETMWKTLASGQSWRGEIVNRKKDGSLFWESAAISPIVDATGHIVNYVAVKEDIGDRKNLERIKEDVEQIMRHDLKSPLNAIIGMPQVLELDHNLTPIQREMIGLIRESGLNMLDMINLSLDLFKIETGRYQYQPQPVDLLALLARLIHTFENKITRKQVTIQLNFNGVCPPQQMQFFIAADERLLFSMLSNLLINAIEASNSGTSIAVNLEHQQQTILTICNSGTVPVAVRTDFFEKYKTYGKQGGTGLGTYSAKLMADAMGFKIGMETSDIEHSTQVWLHIPLG</sequence>
<dbReference type="SMART" id="SM00091">
    <property type="entry name" value="PAS"/>
    <property type="match status" value="2"/>
</dbReference>
<comment type="caution">
    <text evidence="9">The sequence shown here is derived from an EMBL/GenBank/DDBJ whole genome shotgun (WGS) entry which is preliminary data.</text>
</comment>
<dbReference type="CDD" id="cd00075">
    <property type="entry name" value="HATPase"/>
    <property type="match status" value="1"/>
</dbReference>
<dbReference type="InterPro" id="IPR011006">
    <property type="entry name" value="CheY-like_superfamily"/>
</dbReference>
<dbReference type="PROSITE" id="PS50113">
    <property type="entry name" value="PAC"/>
    <property type="match status" value="2"/>
</dbReference>
<dbReference type="Pfam" id="PF00072">
    <property type="entry name" value="Response_reg"/>
    <property type="match status" value="1"/>
</dbReference>
<dbReference type="PROSITE" id="PS50109">
    <property type="entry name" value="HIS_KIN"/>
    <property type="match status" value="1"/>
</dbReference>
<dbReference type="Gene3D" id="1.10.287.130">
    <property type="match status" value="1"/>
</dbReference>
<dbReference type="RefSeq" id="WP_105074259.1">
    <property type="nucleotide sequence ID" value="NZ_PPGH01000037.1"/>
</dbReference>
<feature type="domain" description="Response regulatory" evidence="6">
    <location>
        <begin position="8"/>
        <end position="124"/>
    </location>
</feature>
<feature type="domain" description="Histidine kinase" evidence="5">
    <location>
        <begin position="434"/>
        <end position="650"/>
    </location>
</feature>
<evidence type="ECO:0000259" key="6">
    <source>
        <dbReference type="PROSITE" id="PS50110"/>
    </source>
</evidence>
<dbReference type="InterPro" id="IPR001610">
    <property type="entry name" value="PAC"/>
</dbReference>
<dbReference type="InterPro" id="IPR036097">
    <property type="entry name" value="HisK_dim/P_sf"/>
</dbReference>
<dbReference type="PANTHER" id="PTHR43547:SF2">
    <property type="entry name" value="HYBRID SIGNAL TRANSDUCTION HISTIDINE KINASE C"/>
    <property type="match status" value="1"/>
</dbReference>
<evidence type="ECO:0000259" key="5">
    <source>
        <dbReference type="PROSITE" id="PS50109"/>
    </source>
</evidence>
<keyword evidence="10" id="KW-1185">Reference proteome</keyword>
<evidence type="ECO:0000256" key="3">
    <source>
        <dbReference type="ARBA" id="ARBA00022553"/>
    </source>
</evidence>
<dbReference type="InterPro" id="IPR035965">
    <property type="entry name" value="PAS-like_dom_sf"/>
</dbReference>
<reference evidence="9 10" key="1">
    <citation type="submission" date="2018-01" db="EMBL/GenBank/DDBJ databases">
        <title>The complete genome sequence of Chromatium okenii LaCa, a purple sulfur bacterium with a turbulent life.</title>
        <authorList>
            <person name="Luedin S.M."/>
            <person name="Liechti N."/>
            <person name="Storelli N."/>
            <person name="Danza F."/>
            <person name="Wittwer M."/>
            <person name="Pothier J.F."/>
            <person name="Tonolla M.A."/>
        </authorList>
    </citation>
    <scope>NUCLEOTIDE SEQUENCE [LARGE SCALE GENOMIC DNA]</scope>
    <source>
        <strain evidence="9 10">LaCa</strain>
    </source>
</reference>
<organism evidence="9 10">
    <name type="scientific">Chromatium okenii</name>
    <dbReference type="NCBI Taxonomy" id="61644"/>
    <lineage>
        <taxon>Bacteria</taxon>
        <taxon>Pseudomonadati</taxon>
        <taxon>Pseudomonadota</taxon>
        <taxon>Gammaproteobacteria</taxon>
        <taxon>Chromatiales</taxon>
        <taxon>Chromatiaceae</taxon>
        <taxon>Chromatium</taxon>
    </lineage>
</organism>
<dbReference type="OrthoDB" id="9789238at2"/>
<dbReference type="InterPro" id="IPR003594">
    <property type="entry name" value="HATPase_dom"/>
</dbReference>
<feature type="domain" description="PAS" evidence="7">
    <location>
        <begin position="305"/>
        <end position="351"/>
    </location>
</feature>
<dbReference type="InterPro" id="IPR005467">
    <property type="entry name" value="His_kinase_dom"/>
</dbReference>
<proteinExistence type="predicted"/>
<evidence type="ECO:0000256" key="1">
    <source>
        <dbReference type="ARBA" id="ARBA00000085"/>
    </source>
</evidence>
<dbReference type="CDD" id="cd19920">
    <property type="entry name" value="REC_PA4781-like"/>
    <property type="match status" value="1"/>
</dbReference>
<keyword evidence="9" id="KW-0808">Transferase</keyword>
<dbReference type="AlphaFoldDB" id="A0A2S7XNA5"/>
<dbReference type="PROSITE" id="PS50110">
    <property type="entry name" value="RESPONSE_REGULATORY"/>
    <property type="match status" value="1"/>
</dbReference>
<evidence type="ECO:0000259" key="8">
    <source>
        <dbReference type="PROSITE" id="PS50113"/>
    </source>
</evidence>
<dbReference type="SUPFAM" id="SSF55874">
    <property type="entry name" value="ATPase domain of HSP90 chaperone/DNA topoisomerase II/histidine kinase"/>
    <property type="match status" value="1"/>
</dbReference>
<dbReference type="EMBL" id="PPGH01000037">
    <property type="protein sequence ID" value="PQJ95214.1"/>
    <property type="molecule type" value="Genomic_DNA"/>
</dbReference>
<dbReference type="GO" id="GO:0000155">
    <property type="term" value="F:phosphorelay sensor kinase activity"/>
    <property type="evidence" value="ECO:0007669"/>
    <property type="project" value="InterPro"/>
</dbReference>
<dbReference type="InterPro" id="IPR001789">
    <property type="entry name" value="Sig_transdc_resp-reg_receiver"/>
</dbReference>
<dbReference type="SMART" id="SM00086">
    <property type="entry name" value="PAC"/>
    <property type="match status" value="2"/>
</dbReference>
<accession>A0A2S7XNA5</accession>
<dbReference type="PANTHER" id="PTHR43547">
    <property type="entry name" value="TWO-COMPONENT HISTIDINE KINASE"/>
    <property type="match status" value="1"/>
</dbReference>
<evidence type="ECO:0000313" key="9">
    <source>
        <dbReference type="EMBL" id="PQJ95214.1"/>
    </source>
</evidence>
<dbReference type="SUPFAM" id="SSF52172">
    <property type="entry name" value="CheY-like"/>
    <property type="match status" value="1"/>
</dbReference>